<keyword evidence="3" id="KW-1185">Reference proteome</keyword>
<dbReference type="EMBL" id="BMMP01000007">
    <property type="protein sequence ID" value="GGO49192.1"/>
    <property type="molecule type" value="Genomic_DNA"/>
</dbReference>
<dbReference type="Proteomes" id="UP000631535">
    <property type="component" value="Unassembled WGS sequence"/>
</dbReference>
<gene>
    <name evidence="2" type="ORF">GCM10012287_25960</name>
</gene>
<proteinExistence type="predicted"/>
<reference evidence="3" key="1">
    <citation type="journal article" date="2019" name="Int. J. Syst. Evol. Microbiol.">
        <title>The Global Catalogue of Microorganisms (GCM) 10K type strain sequencing project: providing services to taxonomists for standard genome sequencing and annotation.</title>
        <authorList>
            <consortium name="The Broad Institute Genomics Platform"/>
            <consortium name="The Broad Institute Genome Sequencing Center for Infectious Disease"/>
            <person name="Wu L."/>
            <person name="Ma J."/>
        </authorList>
    </citation>
    <scope>NUCLEOTIDE SEQUENCE [LARGE SCALE GENOMIC DNA]</scope>
    <source>
        <strain evidence="3">CGMCC 4.7178</strain>
    </source>
</reference>
<accession>A0ABQ2MBK7</accession>
<protein>
    <recommendedName>
        <fullName evidence="1">Restriction endonuclease type IV Mrr domain-containing protein</fullName>
    </recommendedName>
</protein>
<sequence length="368" mass="40262">MVHEGALLESQTLRASVAERTEALDKVKALSLLPDGVHVTTRMVARYFEVSEHAVGKLVQRHREELTGNGFRTLRGSDLRIFEKDNLSFCSESYPQGRAHLALFTRRAVLNVAMLLRDSDVARRVRTYLLDTEQATRAESPGAPVDDAVVHSLIEWLDQRIAACVAEQGVPHAAREGRVREIAEEAVRGVVGRTVVPLLNQVMHAHGELRRRLAENEAETVRLRRVVRENGAAGSMAALDAMDSREFGRHVAWLCRRDGCAELTVARGESGGGGYGDGFADMLGHAADGRRLVVRCRTRHSGAHITSGDVLAFAGVAKLEYEADVALLVASAPFTRDALLVAARHEVTAVHRGLLEAWNKGARLRVLG</sequence>
<evidence type="ECO:0000313" key="2">
    <source>
        <dbReference type="EMBL" id="GGO49192.1"/>
    </source>
</evidence>
<dbReference type="InterPro" id="IPR007560">
    <property type="entry name" value="Restrct_endonuc_IV_Mrr"/>
</dbReference>
<evidence type="ECO:0000259" key="1">
    <source>
        <dbReference type="Pfam" id="PF04471"/>
    </source>
</evidence>
<evidence type="ECO:0000313" key="3">
    <source>
        <dbReference type="Proteomes" id="UP000631535"/>
    </source>
</evidence>
<feature type="domain" description="Restriction endonuclease type IV Mrr" evidence="1">
    <location>
        <begin position="239"/>
        <end position="355"/>
    </location>
</feature>
<comment type="caution">
    <text evidence="2">The sequence shown here is derived from an EMBL/GenBank/DDBJ whole genome shotgun (WGS) entry which is preliminary data.</text>
</comment>
<dbReference type="RefSeq" id="WP_189037251.1">
    <property type="nucleotide sequence ID" value="NZ_BMMP01000007.1"/>
</dbReference>
<dbReference type="Pfam" id="PF04471">
    <property type="entry name" value="Mrr_cat"/>
    <property type="match status" value="1"/>
</dbReference>
<name>A0ABQ2MBK7_9ACTN</name>
<organism evidence="2 3">
    <name type="scientific">Streptomyces daqingensis</name>
    <dbReference type="NCBI Taxonomy" id="1472640"/>
    <lineage>
        <taxon>Bacteria</taxon>
        <taxon>Bacillati</taxon>
        <taxon>Actinomycetota</taxon>
        <taxon>Actinomycetes</taxon>
        <taxon>Kitasatosporales</taxon>
        <taxon>Streptomycetaceae</taxon>
        <taxon>Streptomyces</taxon>
    </lineage>
</organism>